<evidence type="ECO:0000313" key="2">
    <source>
        <dbReference type="Proteomes" id="UP000623687"/>
    </source>
</evidence>
<protein>
    <submittedName>
        <fullName evidence="1">Uncharacterized protein</fullName>
    </submittedName>
</protein>
<keyword evidence="2" id="KW-1185">Reference proteome</keyword>
<organism evidence="1 2">
    <name type="scientific">Pleurotus ostreatus</name>
    <name type="common">Oyster mushroom</name>
    <name type="synonym">White-rot fungus</name>
    <dbReference type="NCBI Taxonomy" id="5322"/>
    <lineage>
        <taxon>Eukaryota</taxon>
        <taxon>Fungi</taxon>
        <taxon>Dikarya</taxon>
        <taxon>Basidiomycota</taxon>
        <taxon>Agaricomycotina</taxon>
        <taxon>Agaricomycetes</taxon>
        <taxon>Agaricomycetidae</taxon>
        <taxon>Agaricales</taxon>
        <taxon>Pleurotineae</taxon>
        <taxon>Pleurotaceae</taxon>
        <taxon>Pleurotus</taxon>
    </lineage>
</organism>
<comment type="caution">
    <text evidence="1">The sequence shown here is derived from an EMBL/GenBank/DDBJ whole genome shotgun (WGS) entry which is preliminary data.</text>
</comment>
<gene>
    <name evidence="1" type="ORF">PC9H_000050</name>
</gene>
<dbReference type="RefSeq" id="XP_036635558.1">
    <property type="nucleotide sequence ID" value="XM_036769713.1"/>
</dbReference>
<reference evidence="1" key="1">
    <citation type="submission" date="2019-07" db="EMBL/GenBank/DDBJ databases">
        <authorList>
            <person name="Palmer J.M."/>
        </authorList>
    </citation>
    <scope>NUCLEOTIDE SEQUENCE</scope>
    <source>
        <strain evidence="1">PC9</strain>
    </source>
</reference>
<dbReference type="OrthoDB" id="10466934at2759"/>
<dbReference type="Proteomes" id="UP000623687">
    <property type="component" value="Unassembled WGS sequence"/>
</dbReference>
<evidence type="ECO:0000313" key="1">
    <source>
        <dbReference type="EMBL" id="KAF7439714.1"/>
    </source>
</evidence>
<dbReference type="EMBL" id="JACETU010000001">
    <property type="protein sequence ID" value="KAF7439714.1"/>
    <property type="molecule type" value="Genomic_DNA"/>
</dbReference>
<name>A0A8H7DUW4_PLEOS</name>
<proteinExistence type="predicted"/>
<dbReference type="GeneID" id="59369891"/>
<dbReference type="VEuPathDB" id="FungiDB:PC9H_000050"/>
<sequence length="192" mass="22378">MSYTTPLWRVNDNIIEHLRSRILLQSHRPSSTQITINHRDTGLRLRCPDRQNETSGHEIQVEFDCSWGAGATVALHGHNWWCNKPERLFVTRKCAKAFRWMPHRPKLLVLEGDVVIQYTKDKHERSDAVMPSYDVIRELAEGAAYDRDRARILHRYYPGLSVRANAVLEFGDSEDCLRFTRCLSGGWCHEYL</sequence>
<accession>A0A8H7DUW4</accession>
<dbReference type="AlphaFoldDB" id="A0A8H7DUW4"/>